<organism evidence="5 6">
    <name type="scientific">Candidatus Lachnoclostridium stercorigallinarum</name>
    <dbReference type="NCBI Taxonomy" id="2838634"/>
    <lineage>
        <taxon>Bacteria</taxon>
        <taxon>Bacillati</taxon>
        <taxon>Bacillota</taxon>
        <taxon>Clostridia</taxon>
        <taxon>Lachnospirales</taxon>
        <taxon>Lachnospiraceae</taxon>
    </lineage>
</organism>
<keyword evidence="1" id="KW-0805">Transcription regulation</keyword>
<accession>A0A9D2K7R3</accession>
<keyword evidence="2" id="KW-0238">DNA-binding</keyword>
<dbReference type="Gene3D" id="3.40.50.10490">
    <property type="entry name" value="Glucose-6-phosphate isomerase like protein, domain 1"/>
    <property type="match status" value="1"/>
</dbReference>
<reference evidence="5" key="2">
    <citation type="submission" date="2021-04" db="EMBL/GenBank/DDBJ databases">
        <authorList>
            <person name="Gilroy R."/>
        </authorList>
    </citation>
    <scope>NUCLEOTIDE SEQUENCE</scope>
    <source>
        <strain evidence="5">ChiBcec1-1093</strain>
    </source>
</reference>
<dbReference type="EMBL" id="DXBC01000160">
    <property type="protein sequence ID" value="HIZ80124.1"/>
    <property type="molecule type" value="Genomic_DNA"/>
</dbReference>
<feature type="domain" description="HTH rpiR-type" evidence="4">
    <location>
        <begin position="1"/>
        <end position="76"/>
    </location>
</feature>
<dbReference type="CDD" id="cd05013">
    <property type="entry name" value="SIS_RpiR"/>
    <property type="match status" value="1"/>
</dbReference>
<dbReference type="Gene3D" id="1.10.10.10">
    <property type="entry name" value="Winged helix-like DNA-binding domain superfamily/Winged helix DNA-binding domain"/>
    <property type="match status" value="1"/>
</dbReference>
<dbReference type="SUPFAM" id="SSF46689">
    <property type="entry name" value="Homeodomain-like"/>
    <property type="match status" value="1"/>
</dbReference>
<dbReference type="AlphaFoldDB" id="A0A9D2K7R3"/>
<dbReference type="InterPro" id="IPR001347">
    <property type="entry name" value="SIS_dom"/>
</dbReference>
<dbReference type="InterPro" id="IPR036388">
    <property type="entry name" value="WH-like_DNA-bd_sf"/>
</dbReference>
<dbReference type="Proteomes" id="UP000824101">
    <property type="component" value="Unassembled WGS sequence"/>
</dbReference>
<dbReference type="InterPro" id="IPR046348">
    <property type="entry name" value="SIS_dom_sf"/>
</dbReference>
<proteinExistence type="predicted"/>
<dbReference type="GO" id="GO:0003677">
    <property type="term" value="F:DNA binding"/>
    <property type="evidence" value="ECO:0007669"/>
    <property type="project" value="UniProtKB-KW"/>
</dbReference>
<evidence type="ECO:0000256" key="1">
    <source>
        <dbReference type="ARBA" id="ARBA00023015"/>
    </source>
</evidence>
<sequence length="266" mass="30389">MTVLEQLEVMEGFTYVEKKIASYVLEHKDEMGEMTISGLASATYSSNAAIIRMCRKIGMKGYKEFQIQLIRDIERRQREQIPVNMDRPFYKKDSTSDIVKQIADLMTETIRTCYEAVPLKELERAAQWMVEAETIYIHAVGDSMINAIAFSNRLIKLKKRAVIINQYGEGGAYIRNAGRQDVMLVISYSGHNLLKKSLQVQLRRKGCRTILISSLDRVTDYDAVIRFPARESYETYGGKMATYYSQTSISYILNCIYGIAFAKSGE</sequence>
<evidence type="ECO:0000313" key="6">
    <source>
        <dbReference type="Proteomes" id="UP000824101"/>
    </source>
</evidence>
<name>A0A9D2K7R3_9FIRM</name>
<dbReference type="InterPro" id="IPR009057">
    <property type="entry name" value="Homeodomain-like_sf"/>
</dbReference>
<evidence type="ECO:0000259" key="4">
    <source>
        <dbReference type="PROSITE" id="PS51071"/>
    </source>
</evidence>
<comment type="caution">
    <text evidence="5">The sequence shown here is derived from an EMBL/GenBank/DDBJ whole genome shotgun (WGS) entry which is preliminary data.</text>
</comment>
<dbReference type="SUPFAM" id="SSF53697">
    <property type="entry name" value="SIS domain"/>
    <property type="match status" value="1"/>
</dbReference>
<evidence type="ECO:0000313" key="5">
    <source>
        <dbReference type="EMBL" id="HIZ80124.1"/>
    </source>
</evidence>
<gene>
    <name evidence="5" type="ORF">IAA17_10100</name>
</gene>
<evidence type="ECO:0000256" key="2">
    <source>
        <dbReference type="ARBA" id="ARBA00023125"/>
    </source>
</evidence>
<dbReference type="Pfam" id="PF01380">
    <property type="entry name" value="SIS"/>
    <property type="match status" value="1"/>
</dbReference>
<dbReference type="InterPro" id="IPR047640">
    <property type="entry name" value="RpiR-like"/>
</dbReference>
<keyword evidence="3" id="KW-0804">Transcription</keyword>
<dbReference type="PANTHER" id="PTHR30514:SF10">
    <property type="entry name" value="MURR_RPIR FAMILY TRANSCRIPTIONAL REGULATOR"/>
    <property type="match status" value="1"/>
</dbReference>
<dbReference type="GO" id="GO:1901135">
    <property type="term" value="P:carbohydrate derivative metabolic process"/>
    <property type="evidence" value="ECO:0007669"/>
    <property type="project" value="InterPro"/>
</dbReference>
<dbReference type="InterPro" id="IPR000281">
    <property type="entry name" value="HTH_RpiR"/>
</dbReference>
<dbReference type="Pfam" id="PF01418">
    <property type="entry name" value="HTH_6"/>
    <property type="match status" value="1"/>
</dbReference>
<protein>
    <submittedName>
        <fullName evidence="5">MurR/RpiR family transcriptional regulator</fullName>
    </submittedName>
</protein>
<reference evidence="5" key="1">
    <citation type="journal article" date="2021" name="PeerJ">
        <title>Extensive microbial diversity within the chicken gut microbiome revealed by metagenomics and culture.</title>
        <authorList>
            <person name="Gilroy R."/>
            <person name="Ravi A."/>
            <person name="Getino M."/>
            <person name="Pursley I."/>
            <person name="Horton D.L."/>
            <person name="Alikhan N.F."/>
            <person name="Baker D."/>
            <person name="Gharbi K."/>
            <person name="Hall N."/>
            <person name="Watson M."/>
            <person name="Adriaenssens E.M."/>
            <person name="Foster-Nyarko E."/>
            <person name="Jarju S."/>
            <person name="Secka A."/>
            <person name="Antonio M."/>
            <person name="Oren A."/>
            <person name="Chaudhuri R.R."/>
            <person name="La Ragione R."/>
            <person name="Hildebrand F."/>
            <person name="Pallen M.J."/>
        </authorList>
    </citation>
    <scope>NUCLEOTIDE SEQUENCE</scope>
    <source>
        <strain evidence="5">ChiBcec1-1093</strain>
    </source>
</reference>
<dbReference type="PANTHER" id="PTHR30514">
    <property type="entry name" value="GLUCOKINASE"/>
    <property type="match status" value="1"/>
</dbReference>
<dbReference type="GO" id="GO:0003700">
    <property type="term" value="F:DNA-binding transcription factor activity"/>
    <property type="evidence" value="ECO:0007669"/>
    <property type="project" value="InterPro"/>
</dbReference>
<dbReference type="InterPro" id="IPR035472">
    <property type="entry name" value="RpiR-like_SIS"/>
</dbReference>
<dbReference type="GO" id="GO:0097367">
    <property type="term" value="F:carbohydrate derivative binding"/>
    <property type="evidence" value="ECO:0007669"/>
    <property type="project" value="InterPro"/>
</dbReference>
<dbReference type="PROSITE" id="PS51071">
    <property type="entry name" value="HTH_RPIR"/>
    <property type="match status" value="1"/>
</dbReference>
<evidence type="ECO:0000256" key="3">
    <source>
        <dbReference type="ARBA" id="ARBA00023163"/>
    </source>
</evidence>